<reference evidence="2" key="1">
    <citation type="submission" date="2023-04" db="EMBL/GenBank/DDBJ databases">
        <title>Co-integrate Col3M blaNDM-1-harbouring plasmids in clinical Providencia rettgeri isolates from Argentina.</title>
        <authorList>
            <person name="de Belder D."/>
            <person name="Martino F."/>
            <person name="Tijet N."/>
            <person name="Melano R.G."/>
            <person name="Faccone D."/>
            <person name="de Mendieta J.M."/>
            <person name="Rapoport M."/>
            <person name="Albornoz E."/>
            <person name="Petroni A."/>
            <person name="Tuduri E."/>
            <person name="Derdoy L."/>
            <person name="Cogut S."/>
            <person name="Errecalde L."/>
            <person name="Pasteran F."/>
            <person name="Corso A."/>
            <person name="Gomez S.A."/>
        </authorList>
    </citation>
    <scope>NUCLEOTIDE SEQUENCE</scope>
    <source>
        <strain evidence="2">PreM15628</strain>
        <plasmid evidence="2">p15628A_320</plasmid>
    </source>
</reference>
<gene>
    <name evidence="2" type="ORF">KOF27_20430</name>
</gene>
<keyword evidence="2" id="KW-0614">Plasmid</keyword>
<accession>A0AAJ6G0D7</accession>
<dbReference type="RefSeq" id="WP_155728648.1">
    <property type="nucleotide sequence ID" value="NZ_CP123366.1"/>
</dbReference>
<proteinExistence type="predicted"/>
<keyword evidence="1" id="KW-0732">Signal</keyword>
<geneLocation type="plasmid" evidence="2 3">
    <name>p15628A_320</name>
</geneLocation>
<dbReference type="AlphaFoldDB" id="A0AAJ6G0D7"/>
<evidence type="ECO:0000313" key="3">
    <source>
        <dbReference type="Proteomes" id="UP000682358"/>
    </source>
</evidence>
<name>A0AAJ6G0D7_PRORE</name>
<protein>
    <recommendedName>
        <fullName evidence="4">TraU family protein</fullName>
    </recommendedName>
</protein>
<organism evidence="2 3">
    <name type="scientific">Providencia rettgeri</name>
    <dbReference type="NCBI Taxonomy" id="587"/>
    <lineage>
        <taxon>Bacteria</taxon>
        <taxon>Pseudomonadati</taxon>
        <taxon>Pseudomonadota</taxon>
        <taxon>Gammaproteobacteria</taxon>
        <taxon>Enterobacterales</taxon>
        <taxon>Morganellaceae</taxon>
        <taxon>Providencia</taxon>
    </lineage>
</organism>
<feature type="signal peptide" evidence="1">
    <location>
        <begin position="1"/>
        <end position="21"/>
    </location>
</feature>
<sequence>MKKILYSALLVFIMLSSSARAEVNPACPDANVFSKVFTQICWDCFLDSLNLFGIGKKPNGANSSVLACTCMDELGVLGIFPSKVT</sequence>
<evidence type="ECO:0000256" key="1">
    <source>
        <dbReference type="SAM" id="SignalP"/>
    </source>
</evidence>
<evidence type="ECO:0008006" key="4">
    <source>
        <dbReference type="Google" id="ProtNLM"/>
    </source>
</evidence>
<dbReference type="Proteomes" id="UP000682358">
    <property type="component" value="Plasmid p15628A_320"/>
</dbReference>
<dbReference type="EMBL" id="CP123373">
    <property type="protein sequence ID" value="WHT95884.1"/>
    <property type="molecule type" value="Genomic_DNA"/>
</dbReference>
<evidence type="ECO:0000313" key="2">
    <source>
        <dbReference type="EMBL" id="WHT95884.1"/>
    </source>
</evidence>
<feature type="chain" id="PRO_5042500884" description="TraU family protein" evidence="1">
    <location>
        <begin position="22"/>
        <end position="85"/>
    </location>
</feature>